<gene>
    <name evidence="1" type="ORF">GCM10025868_46160</name>
</gene>
<dbReference type="Proteomes" id="UP001157017">
    <property type="component" value="Unassembled WGS sequence"/>
</dbReference>
<proteinExistence type="predicted"/>
<organism evidence="1 2">
    <name type="scientific">Angustibacter aerolatus</name>
    <dbReference type="NCBI Taxonomy" id="1162965"/>
    <lineage>
        <taxon>Bacteria</taxon>
        <taxon>Bacillati</taxon>
        <taxon>Actinomycetota</taxon>
        <taxon>Actinomycetes</taxon>
        <taxon>Kineosporiales</taxon>
        <taxon>Kineosporiaceae</taxon>
    </lineage>
</organism>
<protein>
    <submittedName>
        <fullName evidence="1">Uncharacterized protein</fullName>
    </submittedName>
</protein>
<evidence type="ECO:0000313" key="2">
    <source>
        <dbReference type="Proteomes" id="UP001157017"/>
    </source>
</evidence>
<dbReference type="EMBL" id="BSUZ01000001">
    <property type="protein sequence ID" value="GMA89366.1"/>
    <property type="molecule type" value="Genomic_DNA"/>
</dbReference>
<sequence length="42" mass="4440">MRESLQQALQVVDGAVEALQPSADDVEVVRAEATSALESLGR</sequence>
<name>A0ABQ6JM63_9ACTN</name>
<reference evidence="2" key="1">
    <citation type="journal article" date="2019" name="Int. J. Syst. Evol. Microbiol.">
        <title>The Global Catalogue of Microorganisms (GCM) 10K type strain sequencing project: providing services to taxonomists for standard genome sequencing and annotation.</title>
        <authorList>
            <consortium name="The Broad Institute Genomics Platform"/>
            <consortium name="The Broad Institute Genome Sequencing Center for Infectious Disease"/>
            <person name="Wu L."/>
            <person name="Ma J."/>
        </authorList>
    </citation>
    <scope>NUCLEOTIDE SEQUENCE [LARGE SCALE GENOMIC DNA]</scope>
    <source>
        <strain evidence="2">NBRC 108730</strain>
    </source>
</reference>
<keyword evidence="2" id="KW-1185">Reference proteome</keyword>
<comment type="caution">
    <text evidence="1">The sequence shown here is derived from an EMBL/GenBank/DDBJ whole genome shotgun (WGS) entry which is preliminary data.</text>
</comment>
<accession>A0ABQ6JM63</accession>
<evidence type="ECO:0000313" key="1">
    <source>
        <dbReference type="EMBL" id="GMA89366.1"/>
    </source>
</evidence>